<proteinExistence type="predicted"/>
<dbReference type="InterPro" id="IPR046628">
    <property type="entry name" value="DUF6740"/>
</dbReference>
<dbReference type="EMBL" id="JAAPAO010000336">
    <property type="protein sequence ID" value="KAF4662783.1"/>
    <property type="molecule type" value="Genomic_DNA"/>
</dbReference>
<comment type="caution">
    <text evidence="1">The sequence shown here is derived from an EMBL/GenBank/DDBJ whole genome shotgun (WGS) entry which is preliminary data.</text>
</comment>
<name>A0A7J6LU32_PERCH</name>
<dbReference type="AlphaFoldDB" id="A0A7J6LU32"/>
<keyword evidence="2" id="KW-1185">Reference proteome</keyword>
<accession>A0A7J6LU32</accession>
<reference evidence="1 2" key="1">
    <citation type="submission" date="2020-04" db="EMBL/GenBank/DDBJ databases">
        <title>Perkinsus chesapeaki whole genome sequence.</title>
        <authorList>
            <person name="Bogema D.R."/>
        </authorList>
    </citation>
    <scope>NUCLEOTIDE SEQUENCE [LARGE SCALE GENOMIC DNA]</scope>
    <source>
        <strain evidence="1">ATCC PRA-425</strain>
    </source>
</reference>
<protein>
    <submittedName>
        <fullName evidence="1">Uncharacterized protein</fullName>
    </submittedName>
</protein>
<evidence type="ECO:0000313" key="2">
    <source>
        <dbReference type="Proteomes" id="UP000591131"/>
    </source>
</evidence>
<gene>
    <name evidence="1" type="ORF">FOL47_006052</name>
</gene>
<dbReference type="Proteomes" id="UP000591131">
    <property type="component" value="Unassembled WGS sequence"/>
</dbReference>
<sequence>MGNVRMQSMVTRYCNSDLVGPDGKPVNCHLSNSMETMGLILPGMDDGKSLTTRQDILVTKDGQLTVEASPGRPYEFIVTAHTTKGSHMIQLYNKTSFPIRPASEEESPKQEQLKSLNHELTLEDHGWIQHGLVHVDGEKLHKRVLDKLNGTDPKTGMNYTALALTGLIPNSWTLYTDENDTRIVKLLATNNLHNDKVFQETVVTHWEELHENMTVKDTLQLVYSSYEIEKHSTSVPSRRRDPVPEAMFLDSELTGEMTREFFENTRNPDWLPPRPLRGSTGSARRIDYFRIIPGTASYKYFHAKASYPVNGLTKFDFPKDCTTSFITSKSPFCLHVNFELNKTMLVLDFFMGFQDFNQRHKNAHLNISVYYSDKGSVLNFMFKADGCAVIWQAGVSFANLNIAVCIAGSGDGKSLLQPDKATYRGTASISVSLNLDVPIVPTISVSIEGGLATQGAPHNNITASAYLKLSRSLLIVGADMWVEVIGHTLNHKINTWEFETFFNLQVWAGFWIFKHHWKWTWSLFKVGPVTF</sequence>
<organism evidence="1 2">
    <name type="scientific">Perkinsus chesapeaki</name>
    <name type="common">Clam parasite</name>
    <name type="synonym">Perkinsus andrewsi</name>
    <dbReference type="NCBI Taxonomy" id="330153"/>
    <lineage>
        <taxon>Eukaryota</taxon>
        <taxon>Sar</taxon>
        <taxon>Alveolata</taxon>
        <taxon>Perkinsozoa</taxon>
        <taxon>Perkinsea</taxon>
        <taxon>Perkinsida</taxon>
        <taxon>Perkinsidae</taxon>
        <taxon>Perkinsus</taxon>
    </lineage>
</organism>
<dbReference type="Pfam" id="PF20525">
    <property type="entry name" value="DUF6740"/>
    <property type="match status" value="1"/>
</dbReference>
<evidence type="ECO:0000313" key="1">
    <source>
        <dbReference type="EMBL" id="KAF4662783.1"/>
    </source>
</evidence>